<evidence type="ECO:0000256" key="1">
    <source>
        <dbReference type="ARBA" id="ARBA00022723"/>
    </source>
</evidence>
<dbReference type="InterPro" id="IPR006311">
    <property type="entry name" value="TAT_signal"/>
</dbReference>
<name>A0ABV3R3B1_9HYPH</name>
<dbReference type="InterPro" id="IPR011707">
    <property type="entry name" value="Cu-oxidase-like_N"/>
</dbReference>
<keyword evidence="7" id="KW-1185">Reference proteome</keyword>
<evidence type="ECO:0000259" key="5">
    <source>
        <dbReference type="Pfam" id="PF07732"/>
    </source>
</evidence>
<dbReference type="InterPro" id="IPR033138">
    <property type="entry name" value="Cu_oxidase_CS"/>
</dbReference>
<proteinExistence type="predicted"/>
<evidence type="ECO:0000313" key="7">
    <source>
        <dbReference type="Proteomes" id="UP001556196"/>
    </source>
</evidence>
<dbReference type="InterPro" id="IPR002355">
    <property type="entry name" value="Cu_oxidase_Cu_BS"/>
</dbReference>
<evidence type="ECO:0000259" key="4">
    <source>
        <dbReference type="Pfam" id="PF07731"/>
    </source>
</evidence>
<gene>
    <name evidence="6" type="ORF">ABUE31_17130</name>
</gene>
<dbReference type="SUPFAM" id="SSF49503">
    <property type="entry name" value="Cupredoxins"/>
    <property type="match status" value="3"/>
</dbReference>
<dbReference type="CDD" id="cd13896">
    <property type="entry name" value="CuRO_3_CopA"/>
    <property type="match status" value="1"/>
</dbReference>
<evidence type="ECO:0000256" key="2">
    <source>
        <dbReference type="ARBA" id="ARBA00023002"/>
    </source>
</evidence>
<dbReference type="PANTHER" id="PTHR11709">
    <property type="entry name" value="MULTI-COPPER OXIDASE"/>
    <property type="match status" value="1"/>
</dbReference>
<dbReference type="PROSITE" id="PS00080">
    <property type="entry name" value="MULTICOPPER_OXIDASE2"/>
    <property type="match status" value="1"/>
</dbReference>
<sequence>MTRMNRRRFLAGSAAVAAALTTTHPRIAGASQPQRQLRAETRVIDVNGRAATVFGLRDETGRHGLAFDAGERFAVRFANRSGEPTLVHWHGLTPPWRQDGTPDISAPLLASGEEATYDFALARPGTNWMHAHTLQEQRLMAAPLIVRDPSDKGIDEQEVVVLFHDFSFTAPEELLAKLDGSGGMDHGAMDHGSMNHMAMGQMDMGEMETGQPATDHAAMGHGGMTMDVNDIEFDAYLANDRTLDDPEVISVEQGGRVRLRLINGSAATNYTLDLGALEGDLVAVDGMPIVPLRGRRFAFGIAQRLDIRLQLPRGTAAFPILALREGAAQRSGLLLAPTGAAVAKLPVQGDATGPIVGLSLERQLRAVAPLSVRRADRRIEIALAGTMQGYRWALEAMPDPFRVGTGERVEIAMTNTSMMSHPMHLHGHHFQVTEIDGETLSGAVRDTVVVPPMSRVTIAFDADNAGNWAFHCHHLYHMVAGMMGRIEYEQYS</sequence>
<keyword evidence="2" id="KW-0560">Oxidoreductase</keyword>
<dbReference type="RefSeq" id="WP_367724898.1">
    <property type="nucleotide sequence ID" value="NZ_JBFOCI010000005.1"/>
</dbReference>
<dbReference type="EMBL" id="JBFOCI010000005">
    <property type="protein sequence ID" value="MEW9807716.1"/>
    <property type="molecule type" value="Genomic_DNA"/>
</dbReference>
<dbReference type="Pfam" id="PF00394">
    <property type="entry name" value="Cu-oxidase"/>
    <property type="match status" value="1"/>
</dbReference>
<dbReference type="InterPro" id="IPR008972">
    <property type="entry name" value="Cupredoxin"/>
</dbReference>
<dbReference type="PROSITE" id="PS51318">
    <property type="entry name" value="TAT"/>
    <property type="match status" value="1"/>
</dbReference>
<dbReference type="InterPro" id="IPR034279">
    <property type="entry name" value="CuRO_3_CopA"/>
</dbReference>
<dbReference type="Pfam" id="PF07732">
    <property type="entry name" value="Cu-oxidase_3"/>
    <property type="match status" value="1"/>
</dbReference>
<evidence type="ECO:0000259" key="3">
    <source>
        <dbReference type="Pfam" id="PF00394"/>
    </source>
</evidence>
<dbReference type="Gene3D" id="2.60.40.420">
    <property type="entry name" value="Cupredoxins - blue copper proteins"/>
    <property type="match status" value="3"/>
</dbReference>
<feature type="domain" description="Plastocyanin-like" evidence="5">
    <location>
        <begin position="65"/>
        <end position="150"/>
    </location>
</feature>
<dbReference type="InterPro" id="IPR001117">
    <property type="entry name" value="Cu-oxidase_2nd"/>
</dbReference>
<dbReference type="Pfam" id="PF07731">
    <property type="entry name" value="Cu-oxidase_2"/>
    <property type="match status" value="1"/>
</dbReference>
<reference evidence="6 7" key="1">
    <citation type="submission" date="2024-06" db="EMBL/GenBank/DDBJ databases">
        <authorList>
            <person name="Tuo L."/>
        </authorList>
    </citation>
    <scope>NUCLEOTIDE SEQUENCE [LARGE SCALE GENOMIC DNA]</scope>
    <source>
        <strain evidence="6 7">ZMM04-5</strain>
    </source>
</reference>
<comment type="caution">
    <text evidence="6">The sequence shown here is derived from an EMBL/GenBank/DDBJ whole genome shotgun (WGS) entry which is preliminary data.</text>
</comment>
<accession>A0ABV3R3B1</accession>
<protein>
    <submittedName>
        <fullName evidence="6">Multicopper oxidase family protein</fullName>
    </submittedName>
</protein>
<organism evidence="6 7">
    <name type="scientific">Mesorhizobium marinum</name>
    <dbReference type="NCBI Taxonomy" id="3228790"/>
    <lineage>
        <taxon>Bacteria</taxon>
        <taxon>Pseudomonadati</taxon>
        <taxon>Pseudomonadota</taxon>
        <taxon>Alphaproteobacteria</taxon>
        <taxon>Hyphomicrobiales</taxon>
        <taxon>Phyllobacteriaceae</taxon>
        <taxon>Mesorhizobium</taxon>
    </lineage>
</organism>
<dbReference type="PROSITE" id="PS00079">
    <property type="entry name" value="MULTICOPPER_OXIDASE1"/>
    <property type="match status" value="1"/>
</dbReference>
<dbReference type="CDD" id="cd13865">
    <property type="entry name" value="CuRO_1_LCC_like_3"/>
    <property type="match status" value="1"/>
</dbReference>
<keyword evidence="1" id="KW-0479">Metal-binding</keyword>
<dbReference type="InterPro" id="IPR045087">
    <property type="entry name" value="Cu-oxidase_fam"/>
</dbReference>
<feature type="domain" description="Plastocyanin-like" evidence="3">
    <location>
        <begin position="232"/>
        <end position="326"/>
    </location>
</feature>
<dbReference type="Proteomes" id="UP001556196">
    <property type="component" value="Unassembled WGS sequence"/>
</dbReference>
<evidence type="ECO:0000313" key="6">
    <source>
        <dbReference type="EMBL" id="MEW9807716.1"/>
    </source>
</evidence>
<dbReference type="InterPro" id="IPR011706">
    <property type="entry name" value="Cu-oxidase_C"/>
</dbReference>
<feature type="domain" description="Plastocyanin-like" evidence="4">
    <location>
        <begin position="397"/>
        <end position="488"/>
    </location>
</feature>